<dbReference type="InterPro" id="IPR051681">
    <property type="entry name" value="Ser/Thr_Kinases-Pseudokinases"/>
</dbReference>
<name>A0A0C2IWM6_9PEZI</name>
<comment type="caution">
    <text evidence="11">The sequence shown here is derived from an EMBL/GenBank/DDBJ whole genome shotgun (WGS) entry which is preliminary data.</text>
</comment>
<evidence type="ECO:0000256" key="3">
    <source>
        <dbReference type="ARBA" id="ARBA00012513"/>
    </source>
</evidence>
<protein>
    <recommendedName>
        <fullName evidence="5">EKC/KEOPS complex subunit BUD32</fullName>
        <ecNumber evidence="3">2.7.11.1</ecNumber>
    </recommendedName>
    <alternativeName>
        <fullName evidence="6 7">Atypical Serine/threonine protein kinase BUD32</fullName>
    </alternativeName>
    <alternativeName>
        <fullName evidence="4">EKC/KEOPS complex subunit bud32</fullName>
    </alternativeName>
</protein>
<dbReference type="AlphaFoldDB" id="A0A0C2IWM6"/>
<dbReference type="PANTHER" id="PTHR44329:SF289">
    <property type="entry name" value="SERINE_THREONINE-PROTEIN KINASE VIK"/>
    <property type="match status" value="1"/>
</dbReference>
<dbReference type="RefSeq" id="XP_040621566.1">
    <property type="nucleotide sequence ID" value="XM_040762633.1"/>
</dbReference>
<feature type="domain" description="Protein kinase" evidence="10">
    <location>
        <begin position="63"/>
        <end position="328"/>
    </location>
</feature>
<evidence type="ECO:0000256" key="6">
    <source>
        <dbReference type="ARBA" id="ARBA00030980"/>
    </source>
</evidence>
<dbReference type="PANTHER" id="PTHR44329">
    <property type="entry name" value="SERINE/THREONINE-PROTEIN KINASE TNNI3K-RELATED"/>
    <property type="match status" value="1"/>
</dbReference>
<evidence type="ECO:0000256" key="2">
    <source>
        <dbReference type="ARBA" id="ARBA00011534"/>
    </source>
</evidence>
<comment type="function">
    <text evidence="1">Component of the EKC/KEOPS complex that is required for the formation of a threonylcarbamoyl group on adenosine at position 37 (t(6)A37) in tRNAs that read codons beginning with adenine. The complex is probably involved in the transfer of the threonylcarbamoyl moiety of threonylcarbamoyl-AMP (TC-AMP) to the N6 group of A37. BUD32 has ATPase activity in the context of the EKC/KEOPS complex and likely plays a supporting role to the catalytic subunit KAE1. The EKC/KEOPS complex also promotes both telomere uncapping and telomere elongation. The complex is required for efficient recruitment of transcriptional coactivators.</text>
</comment>
<proteinExistence type="predicted"/>
<reference evidence="11 12" key="1">
    <citation type="journal article" date="2014" name="BMC Genomics">
        <title>Comparative genomics of the major fungal agents of human and animal Sporotrichosis: Sporothrix schenckii and Sporothrix brasiliensis.</title>
        <authorList>
            <person name="Teixeira M.M."/>
            <person name="de Almeida L.G."/>
            <person name="Kubitschek-Barreira P."/>
            <person name="Alves F.L."/>
            <person name="Kioshima E.S."/>
            <person name="Abadio A.K."/>
            <person name="Fernandes L."/>
            <person name="Derengowski L.S."/>
            <person name="Ferreira K.S."/>
            <person name="Souza R.C."/>
            <person name="Ruiz J.C."/>
            <person name="de Andrade N.C."/>
            <person name="Paes H.C."/>
            <person name="Nicola A.M."/>
            <person name="Albuquerque P."/>
            <person name="Gerber A.L."/>
            <person name="Martins V.P."/>
            <person name="Peconick L.D."/>
            <person name="Neto A.V."/>
            <person name="Chaucanez C.B."/>
            <person name="Silva P.A."/>
            <person name="Cunha O.L."/>
            <person name="de Oliveira F.F."/>
            <person name="dos Santos T.C."/>
            <person name="Barros A.L."/>
            <person name="Soares M.A."/>
            <person name="de Oliveira L.M."/>
            <person name="Marini M.M."/>
            <person name="Villalobos-Duno H."/>
            <person name="Cunha M.M."/>
            <person name="de Hoog S."/>
            <person name="da Silveira J.F."/>
            <person name="Henrissat B."/>
            <person name="Nino-Vega G.A."/>
            <person name="Cisalpino P.S."/>
            <person name="Mora-Montes H.M."/>
            <person name="Almeida S.R."/>
            <person name="Stajich J.E."/>
            <person name="Lopes-Bezerra L.M."/>
            <person name="Vasconcelos A.T."/>
            <person name="Felipe M.S."/>
        </authorList>
    </citation>
    <scope>NUCLEOTIDE SEQUENCE [LARGE SCALE GENOMIC DNA]</scope>
    <source>
        <strain evidence="11 12">5110</strain>
    </source>
</reference>
<dbReference type="Gene3D" id="1.10.510.10">
    <property type="entry name" value="Transferase(Phosphotransferase) domain 1"/>
    <property type="match status" value="2"/>
</dbReference>
<dbReference type="PROSITE" id="PS00109">
    <property type="entry name" value="PROTEIN_KINASE_TYR"/>
    <property type="match status" value="1"/>
</dbReference>
<dbReference type="EMBL" id="AWTV01000005">
    <property type="protein sequence ID" value="KIH93556.1"/>
    <property type="molecule type" value="Genomic_DNA"/>
</dbReference>
<dbReference type="SUPFAM" id="SSF56112">
    <property type="entry name" value="Protein kinase-like (PK-like)"/>
    <property type="match status" value="1"/>
</dbReference>
<dbReference type="InterPro" id="IPR011009">
    <property type="entry name" value="Kinase-like_dom_sf"/>
</dbReference>
<sequence length="331" mass="36581">MISDTDGAFSQEVLRLREEYQRRRQASNLCPPAGQPVLDMELTHGETPTTSIWYEDGTPLGRYVRLFDLPGTLSGDILRLNRDLPSLPGHFEIEGDVIRPLEICPNHPDPREDDLEDTTDLISLLPVIDVDASNHFVKKPKYRSEITNLLRLQGGSCPGTRCSPHLIHLLGASATGDLVFEKLATRGPTLGRVSTLATYKRWLLHLLDGLAAMHAAGIVHRDLRVDNLLFGEGGERLVVCDLEGRWGQRVAPEVAWEGSPEGSGWSERSDVYDVGVCIKGMVYANAPITPQVEWPVPEPLRQVVEACMQESPAARPTVGELREMVEAIEVA</sequence>
<comment type="catalytic activity">
    <reaction evidence="8">
        <text>L-threonyl-[protein] + ATP = O-phospho-L-threonyl-[protein] + ADP + H(+)</text>
        <dbReference type="Rhea" id="RHEA:46608"/>
        <dbReference type="Rhea" id="RHEA-COMP:11060"/>
        <dbReference type="Rhea" id="RHEA-COMP:11605"/>
        <dbReference type="ChEBI" id="CHEBI:15378"/>
        <dbReference type="ChEBI" id="CHEBI:30013"/>
        <dbReference type="ChEBI" id="CHEBI:30616"/>
        <dbReference type="ChEBI" id="CHEBI:61977"/>
        <dbReference type="ChEBI" id="CHEBI:456216"/>
        <dbReference type="EC" id="2.7.11.1"/>
    </reaction>
</comment>
<dbReference type="EC" id="2.7.11.1" evidence="3"/>
<accession>A0A0C2IWM6</accession>
<dbReference type="HOGENOM" id="CLU_066903_1_0_1"/>
<dbReference type="PROSITE" id="PS50011">
    <property type="entry name" value="PROTEIN_KINASE_DOM"/>
    <property type="match status" value="1"/>
</dbReference>
<dbReference type="InterPro" id="IPR008266">
    <property type="entry name" value="Tyr_kinase_AS"/>
</dbReference>
<evidence type="ECO:0000256" key="8">
    <source>
        <dbReference type="ARBA" id="ARBA00047899"/>
    </source>
</evidence>
<dbReference type="Proteomes" id="UP000031575">
    <property type="component" value="Unassembled WGS sequence"/>
</dbReference>
<evidence type="ECO:0000256" key="9">
    <source>
        <dbReference type="ARBA" id="ARBA00048679"/>
    </source>
</evidence>
<dbReference type="GO" id="GO:0005524">
    <property type="term" value="F:ATP binding"/>
    <property type="evidence" value="ECO:0007669"/>
    <property type="project" value="InterPro"/>
</dbReference>
<dbReference type="SMART" id="SM00220">
    <property type="entry name" value="S_TKc"/>
    <property type="match status" value="1"/>
</dbReference>
<comment type="catalytic activity">
    <reaction evidence="9">
        <text>L-seryl-[protein] + ATP = O-phospho-L-seryl-[protein] + ADP + H(+)</text>
        <dbReference type="Rhea" id="RHEA:17989"/>
        <dbReference type="Rhea" id="RHEA-COMP:9863"/>
        <dbReference type="Rhea" id="RHEA-COMP:11604"/>
        <dbReference type="ChEBI" id="CHEBI:15378"/>
        <dbReference type="ChEBI" id="CHEBI:29999"/>
        <dbReference type="ChEBI" id="CHEBI:30616"/>
        <dbReference type="ChEBI" id="CHEBI:83421"/>
        <dbReference type="ChEBI" id="CHEBI:456216"/>
        <dbReference type="EC" id="2.7.11.1"/>
    </reaction>
</comment>
<dbReference type="OrthoDB" id="1668230at2759"/>
<evidence type="ECO:0000313" key="12">
    <source>
        <dbReference type="Proteomes" id="UP000031575"/>
    </source>
</evidence>
<evidence type="ECO:0000256" key="1">
    <source>
        <dbReference type="ARBA" id="ARBA00003747"/>
    </source>
</evidence>
<dbReference type="InterPro" id="IPR000719">
    <property type="entry name" value="Prot_kinase_dom"/>
</dbReference>
<evidence type="ECO:0000259" key="10">
    <source>
        <dbReference type="PROSITE" id="PS50011"/>
    </source>
</evidence>
<evidence type="ECO:0000256" key="5">
    <source>
        <dbReference type="ARBA" id="ARBA00019973"/>
    </source>
</evidence>
<dbReference type="GO" id="GO:0004674">
    <property type="term" value="F:protein serine/threonine kinase activity"/>
    <property type="evidence" value="ECO:0007669"/>
    <property type="project" value="UniProtKB-EC"/>
</dbReference>
<dbReference type="GeneID" id="63677554"/>
<comment type="subunit">
    <text evidence="2">Component of the EKC/KEOPS complex composed of at least BUD32, CGI121, GON7, KAE1 and PCC1; the whole complex dimerizes.</text>
</comment>
<keyword evidence="12" id="KW-1185">Reference proteome</keyword>
<dbReference type="VEuPathDB" id="FungiDB:SPBR_04350"/>
<evidence type="ECO:0000313" key="11">
    <source>
        <dbReference type="EMBL" id="KIH93556.1"/>
    </source>
</evidence>
<evidence type="ECO:0000256" key="4">
    <source>
        <dbReference type="ARBA" id="ARBA00013948"/>
    </source>
</evidence>
<organism evidence="11 12">
    <name type="scientific">Sporothrix brasiliensis 5110</name>
    <dbReference type="NCBI Taxonomy" id="1398154"/>
    <lineage>
        <taxon>Eukaryota</taxon>
        <taxon>Fungi</taxon>
        <taxon>Dikarya</taxon>
        <taxon>Ascomycota</taxon>
        <taxon>Pezizomycotina</taxon>
        <taxon>Sordariomycetes</taxon>
        <taxon>Sordariomycetidae</taxon>
        <taxon>Ophiostomatales</taxon>
        <taxon>Ophiostomataceae</taxon>
        <taxon>Sporothrix</taxon>
    </lineage>
</organism>
<gene>
    <name evidence="11" type="ORF">SPBR_04350</name>
</gene>
<evidence type="ECO:0000256" key="7">
    <source>
        <dbReference type="ARBA" id="ARBA00033194"/>
    </source>
</evidence>